<organism evidence="2 3">
    <name type="scientific">Streptomyces gardneri</name>
    <dbReference type="NCBI Taxonomy" id="66892"/>
    <lineage>
        <taxon>Bacteria</taxon>
        <taxon>Bacillati</taxon>
        <taxon>Actinomycetota</taxon>
        <taxon>Actinomycetes</taxon>
        <taxon>Kitasatosporales</taxon>
        <taxon>Streptomycetaceae</taxon>
        <taxon>Streptomyces</taxon>
    </lineage>
</organism>
<evidence type="ECO:0000313" key="2">
    <source>
        <dbReference type="EMBL" id="GEB56814.1"/>
    </source>
</evidence>
<dbReference type="EMBL" id="BJMN01000014">
    <property type="protein sequence ID" value="GEB56814.1"/>
    <property type="molecule type" value="Genomic_DNA"/>
</dbReference>
<name>A0A4Y3RHH7_9ACTN</name>
<dbReference type="AlphaFoldDB" id="A0A4Y3RHH7"/>
<protein>
    <submittedName>
        <fullName evidence="2">Uncharacterized protein</fullName>
    </submittedName>
</protein>
<evidence type="ECO:0000256" key="1">
    <source>
        <dbReference type="SAM" id="MobiDB-lite"/>
    </source>
</evidence>
<gene>
    <name evidence="2" type="ORF">SGA01_24190</name>
</gene>
<dbReference type="Proteomes" id="UP000315226">
    <property type="component" value="Unassembled WGS sequence"/>
</dbReference>
<feature type="region of interest" description="Disordered" evidence="1">
    <location>
        <begin position="1"/>
        <end position="23"/>
    </location>
</feature>
<proteinExistence type="predicted"/>
<reference evidence="2 3" key="1">
    <citation type="submission" date="2019-06" db="EMBL/GenBank/DDBJ databases">
        <title>Whole genome shotgun sequence of Streptomyces gardneri NBRC 12865.</title>
        <authorList>
            <person name="Hosoyama A."/>
            <person name="Uohara A."/>
            <person name="Ohji S."/>
            <person name="Ichikawa N."/>
        </authorList>
    </citation>
    <scope>NUCLEOTIDE SEQUENCE [LARGE SCALE GENOMIC DNA]</scope>
    <source>
        <strain evidence="2 3">NBRC 12865</strain>
    </source>
</reference>
<accession>A0A4Y3RHH7</accession>
<evidence type="ECO:0000313" key="3">
    <source>
        <dbReference type="Proteomes" id="UP000315226"/>
    </source>
</evidence>
<keyword evidence="3" id="KW-1185">Reference proteome</keyword>
<sequence>MSGPRVGPQPLGRLDPVQAGHDDVEGDDIRTDLMNDIQTLGTIGRGHDLEPLEFEIDPDQLPDHLVVIDNEHPTGHA</sequence>
<comment type="caution">
    <text evidence="2">The sequence shown here is derived from an EMBL/GenBank/DDBJ whole genome shotgun (WGS) entry which is preliminary data.</text>
</comment>